<dbReference type="PANTHER" id="PTHR11679">
    <property type="entry name" value="VESICLE PROTEIN SORTING-ASSOCIATED"/>
    <property type="match status" value="1"/>
</dbReference>
<dbReference type="InterPro" id="IPR036045">
    <property type="entry name" value="Sec1-like_sf"/>
</dbReference>
<dbReference type="GO" id="GO:0016192">
    <property type="term" value="P:vesicle-mediated transport"/>
    <property type="evidence" value="ECO:0007669"/>
    <property type="project" value="InterPro"/>
</dbReference>
<dbReference type="Proteomes" id="UP000078348">
    <property type="component" value="Unassembled WGS sequence"/>
</dbReference>
<protein>
    <submittedName>
        <fullName evidence="2">Vacuolar protein sorting-associated protein 33-like protein</fullName>
    </submittedName>
</protein>
<name>A0A196SDU1_BLAHN</name>
<organism evidence="2 3">
    <name type="scientific">Blastocystis sp. subtype 1 (strain ATCC 50177 / NandII)</name>
    <dbReference type="NCBI Taxonomy" id="478820"/>
    <lineage>
        <taxon>Eukaryota</taxon>
        <taxon>Sar</taxon>
        <taxon>Stramenopiles</taxon>
        <taxon>Bigyra</taxon>
        <taxon>Opalozoa</taxon>
        <taxon>Opalinata</taxon>
        <taxon>Blastocystidae</taxon>
        <taxon>Blastocystis</taxon>
    </lineage>
</organism>
<dbReference type="InterPro" id="IPR001619">
    <property type="entry name" value="Sec1-like"/>
</dbReference>
<dbReference type="InterPro" id="IPR027482">
    <property type="entry name" value="Sec1-like_dom2"/>
</dbReference>
<dbReference type="EMBL" id="LXWW01000238">
    <property type="protein sequence ID" value="OAO14491.1"/>
    <property type="molecule type" value="Genomic_DNA"/>
</dbReference>
<dbReference type="InterPro" id="IPR043154">
    <property type="entry name" value="Sec-1-like_dom1"/>
</dbReference>
<accession>A0A196SDU1</accession>
<evidence type="ECO:0000313" key="2">
    <source>
        <dbReference type="EMBL" id="OAO14491.1"/>
    </source>
</evidence>
<dbReference type="SUPFAM" id="SSF56815">
    <property type="entry name" value="Sec1/munc18-like (SM) proteins"/>
    <property type="match status" value="1"/>
</dbReference>
<evidence type="ECO:0000313" key="3">
    <source>
        <dbReference type="Proteomes" id="UP000078348"/>
    </source>
</evidence>
<dbReference type="Gene3D" id="3.40.50.1910">
    <property type="match status" value="3"/>
</dbReference>
<sequence length="580" mass="65481">MTPPLSIRSCSLDIGSLLDKEAESLQSILSKISENRLIVIDESIRKQIEYLNVLENSESVITLSRDPISCDRETVVFICPALVRSCRLVGYQIKQLKKDNKSLQFHIILNPEKTMMCSQCLREENALENVTFHSLKMHLLPLEEDLISQEVGNSFSRLTVKRDRTLFPSIFNAITQIQGISGGINEFHAIGERADSLLEVIQKQKIAFQRQEAENKPPIRHFILFDRSVDLTSLFVTPLTYEGLIDDVLGISLGATSVPSSMIGGRDDEKKEVALNNDSFVFTDLRNKNICMIPQTLQDKLYETQQETNQAMAEGKKIPSKQDVFDQLLMHQGIAEALTGITTGYKFRQRWQMEHEILVGEQLLDYVAERITLQDSLESVLRLLALHSLVNGGLKEKEFNTVRKELIQTYGYENMVLLYNMELAGVLTKRDGGKNYSAIRNKLQLVRDVDGQNESEMQYLTSGYAPISARLIELLLKNGRLPADVTRLVGCDYNHTVMQTPKKKESEEKELVVVYFLGGVTMLEIAALRYLESRKDFPYTILIATTDITNGNKVLMELKGEAPLKLPVVQSEAEGNSALL</sequence>
<reference evidence="2 3" key="1">
    <citation type="submission" date="2016-05" db="EMBL/GenBank/DDBJ databases">
        <title>Nuclear genome of Blastocystis sp. subtype 1 NandII.</title>
        <authorList>
            <person name="Gentekaki E."/>
            <person name="Curtis B."/>
            <person name="Stairs C."/>
            <person name="Eme L."/>
            <person name="Herman E."/>
            <person name="Klimes V."/>
            <person name="Arias M.C."/>
            <person name="Elias M."/>
            <person name="Hilliou F."/>
            <person name="Klute M."/>
            <person name="Malik S.-B."/>
            <person name="Pightling A."/>
            <person name="Rachubinski R."/>
            <person name="Salas D."/>
            <person name="Schlacht A."/>
            <person name="Suga H."/>
            <person name="Archibald J."/>
            <person name="Ball S.G."/>
            <person name="Clark G."/>
            <person name="Dacks J."/>
            <person name="Van Der Giezen M."/>
            <person name="Tsaousis A."/>
            <person name="Roger A."/>
        </authorList>
    </citation>
    <scope>NUCLEOTIDE SEQUENCE [LARGE SCALE GENOMIC DNA]</scope>
    <source>
        <strain evidence="3">ATCC 50177 / NandII</strain>
    </source>
</reference>
<dbReference type="OrthoDB" id="10262287at2759"/>
<comment type="caution">
    <text evidence="2">The sequence shown here is derived from an EMBL/GenBank/DDBJ whole genome shotgun (WGS) entry which is preliminary data.</text>
</comment>
<dbReference type="Gene3D" id="3.90.830.10">
    <property type="entry name" value="Syntaxin Binding Protein 1, Chain A, domain 2"/>
    <property type="match status" value="1"/>
</dbReference>
<dbReference type="STRING" id="478820.A0A196SDU1"/>
<evidence type="ECO:0000256" key="1">
    <source>
        <dbReference type="ARBA" id="ARBA00009884"/>
    </source>
</evidence>
<comment type="similarity">
    <text evidence="1">Belongs to the STXBP/unc-18/SEC1 family.</text>
</comment>
<gene>
    <name evidence="2" type="ORF">AV274_3794</name>
</gene>
<proteinExistence type="inferred from homology"/>
<dbReference type="InterPro" id="IPR043155">
    <property type="entry name" value="VPS33_dom3b"/>
</dbReference>
<keyword evidence="3" id="KW-1185">Reference proteome</keyword>
<dbReference type="Pfam" id="PF00995">
    <property type="entry name" value="Sec1"/>
    <property type="match status" value="1"/>
</dbReference>
<dbReference type="Gene3D" id="3.40.50.2060">
    <property type="match status" value="1"/>
</dbReference>
<dbReference type="Gene3D" id="1.25.40.850">
    <property type="match status" value="1"/>
</dbReference>
<dbReference type="AlphaFoldDB" id="A0A196SDU1"/>
<dbReference type="InterPro" id="IPR043127">
    <property type="entry name" value="Sec-1-like_dom3a"/>
</dbReference>